<name>A0ABS1IW04_9GAMM</name>
<dbReference type="InterPro" id="IPR008861">
    <property type="entry name" value="GpX-like"/>
</dbReference>
<evidence type="ECO:0000313" key="2">
    <source>
        <dbReference type="Proteomes" id="UP001296921"/>
    </source>
</evidence>
<reference evidence="1 2" key="1">
    <citation type="submission" date="2020-11" db="EMBL/GenBank/DDBJ databases">
        <title>Insectihabitans protaetiae gen. nov. sp. nov. and Insectihabitans allomyrinae sp. nov., isolated from larvae of Protaetia brevitarsis seulensis and Allomyrina dichotoma, respectively.</title>
        <authorList>
            <person name="Lee S.D."/>
            <person name="Byeon Y.-S."/>
            <person name="Kim S.-M."/>
            <person name="Yang H.L."/>
            <person name="Kim I.S."/>
        </authorList>
    </citation>
    <scope>NUCLEOTIDE SEQUENCE [LARGE SCALE GENOMIC DNA]</scope>
    <source>
        <strain evidence="1 2">BWR-B9</strain>
    </source>
</reference>
<comment type="caution">
    <text evidence="1">The sequence shown here is derived from an EMBL/GenBank/DDBJ whole genome shotgun (WGS) entry which is preliminary data.</text>
</comment>
<dbReference type="Pfam" id="PF05489">
    <property type="entry name" value="Phage_tail_X"/>
    <property type="match status" value="1"/>
</dbReference>
<keyword evidence="2" id="KW-1185">Reference proteome</keyword>
<accession>A0ABS1IW04</accession>
<proteinExistence type="predicted"/>
<organism evidence="1 2">
    <name type="scientific">Limnobaculum allomyrinae</name>
    <dbReference type="NCBI Taxonomy" id="2791986"/>
    <lineage>
        <taxon>Bacteria</taxon>
        <taxon>Pseudomonadati</taxon>
        <taxon>Pseudomonadota</taxon>
        <taxon>Gammaproteobacteria</taxon>
        <taxon>Enterobacterales</taxon>
        <taxon>Budviciaceae</taxon>
        <taxon>Limnobaculum</taxon>
    </lineage>
</organism>
<evidence type="ECO:0000313" key="1">
    <source>
        <dbReference type="EMBL" id="MBK5145933.1"/>
    </source>
</evidence>
<dbReference type="RefSeq" id="WP_140919118.1">
    <property type="nucleotide sequence ID" value="NZ_JADRCR010000019.1"/>
</dbReference>
<gene>
    <name evidence="1" type="ORF">I2494_19890</name>
</gene>
<protein>
    <submittedName>
        <fullName evidence="1">Tail protein X</fullName>
    </submittedName>
</protein>
<sequence length="70" mass="7931">MSQLYRFHITKDGERWDQLAHRYYGDSYLYPQIIAANPHVAITATFEAGLTIAIPLLDIQPTSAGTPPWK</sequence>
<dbReference type="Proteomes" id="UP001296921">
    <property type="component" value="Unassembled WGS sequence"/>
</dbReference>
<dbReference type="EMBL" id="JADRCR010000019">
    <property type="protein sequence ID" value="MBK5145933.1"/>
    <property type="molecule type" value="Genomic_DNA"/>
</dbReference>